<organism evidence="1 2">
    <name type="scientific">Chitinophaga pinensis (strain ATCC 43595 / DSM 2588 / LMG 13176 / NBRC 15968 / NCIMB 11800 / UQM 2034)</name>
    <dbReference type="NCBI Taxonomy" id="485918"/>
    <lineage>
        <taxon>Bacteria</taxon>
        <taxon>Pseudomonadati</taxon>
        <taxon>Bacteroidota</taxon>
        <taxon>Chitinophagia</taxon>
        <taxon>Chitinophagales</taxon>
        <taxon>Chitinophagaceae</taxon>
        <taxon>Chitinophaga</taxon>
    </lineage>
</organism>
<accession>A0A979GSM4</accession>
<dbReference type="EMBL" id="CP001699">
    <property type="protein sequence ID" value="ACU61518.1"/>
    <property type="molecule type" value="Genomic_DNA"/>
</dbReference>
<name>A0A979GSM4_CHIPD</name>
<evidence type="ECO:0000313" key="1">
    <source>
        <dbReference type="EMBL" id="ACU61518.1"/>
    </source>
</evidence>
<dbReference type="KEGG" id="cpi:Cpin_4058"/>
<dbReference type="Proteomes" id="UP000002215">
    <property type="component" value="Chromosome"/>
</dbReference>
<evidence type="ECO:0000313" key="2">
    <source>
        <dbReference type="Proteomes" id="UP000002215"/>
    </source>
</evidence>
<reference evidence="1 2" key="2">
    <citation type="journal article" date="2010" name="Stand. Genomic Sci.">
        <title>Complete genome sequence of Chitinophaga pinensis type strain (UQM 2034).</title>
        <authorList>
            <person name="Glavina Del Rio T."/>
            <person name="Abt B."/>
            <person name="Spring S."/>
            <person name="Lapidus A."/>
            <person name="Nolan M."/>
            <person name="Tice H."/>
            <person name="Copeland A."/>
            <person name="Cheng J.F."/>
            <person name="Chen F."/>
            <person name="Bruce D."/>
            <person name="Goodwin L."/>
            <person name="Pitluck S."/>
            <person name="Ivanova N."/>
            <person name="Mavromatis K."/>
            <person name="Mikhailova N."/>
            <person name="Pati A."/>
            <person name="Chen A."/>
            <person name="Palaniappan K."/>
            <person name="Land M."/>
            <person name="Hauser L."/>
            <person name="Chang Y.J."/>
            <person name="Jeffries C.D."/>
            <person name="Chain P."/>
            <person name="Saunders E."/>
            <person name="Detter J.C."/>
            <person name="Brettin T."/>
            <person name="Rohde M."/>
            <person name="Goker M."/>
            <person name="Bristow J."/>
            <person name="Eisen J.A."/>
            <person name="Markowitz V."/>
            <person name="Hugenholtz P."/>
            <person name="Kyrpides N.C."/>
            <person name="Klenk H.P."/>
            <person name="Lucas S."/>
        </authorList>
    </citation>
    <scope>NUCLEOTIDE SEQUENCE [LARGE SCALE GENOMIC DNA]</scope>
    <source>
        <strain evidence="2">ATCC 43595 / DSM 2588 / LMG 13176 / NBRC 15968 / NCIMB 11800 / UQM 2034</strain>
    </source>
</reference>
<dbReference type="AlphaFoldDB" id="A0A979GSM4"/>
<protein>
    <submittedName>
        <fullName evidence="1">Uncharacterized protein</fullName>
    </submittedName>
</protein>
<proteinExistence type="predicted"/>
<sequence length="88" mass="10605">MPEWFKNKLAHYVFVMLLKDTLRKINNKNKPHDTRRKFRLLPLRKLSLMALHLVLQVKGQDLVQLLYKDFLILWRAGKCYNGPDPLRF</sequence>
<reference evidence="2" key="1">
    <citation type="submission" date="2009-08" db="EMBL/GenBank/DDBJ databases">
        <title>The complete genome of Chitinophaga pinensis DSM 2588.</title>
        <authorList>
            <consortium name="US DOE Joint Genome Institute (JGI-PGF)"/>
            <person name="Lucas S."/>
            <person name="Copeland A."/>
            <person name="Lapidus A."/>
            <person name="Glavina del Rio T."/>
            <person name="Dalin E."/>
            <person name="Tice H."/>
            <person name="Bruce D."/>
            <person name="Goodwin L."/>
            <person name="Pitluck S."/>
            <person name="Kyrpides N."/>
            <person name="Mavromatis K."/>
            <person name="Ivanova N."/>
            <person name="Mikhailova N."/>
            <person name="Sims D."/>
            <person name="Meinche L."/>
            <person name="Brettin T."/>
            <person name="Detter J.C."/>
            <person name="Han C."/>
            <person name="Larimer F."/>
            <person name="Land M."/>
            <person name="Hauser L."/>
            <person name="Markowitz V."/>
            <person name="Cheng J.-F."/>
            <person name="Hugenholtz P."/>
            <person name="Woyke T."/>
            <person name="Wu D."/>
            <person name="Spring S."/>
            <person name="Klenk H.-P."/>
            <person name="Eisen J.A."/>
        </authorList>
    </citation>
    <scope>NUCLEOTIDE SEQUENCE [LARGE SCALE GENOMIC DNA]</scope>
    <source>
        <strain evidence="2">ATCC 43595 / DSM 2588 / LMG 13176 / NBRC 15968 / NCIMB 11800 / UQM 2034</strain>
    </source>
</reference>
<gene>
    <name evidence="1" type="ordered locus">Cpin_4058</name>
</gene>